<evidence type="ECO:0000313" key="4">
    <source>
        <dbReference type="EMBL" id="SHM36709.1"/>
    </source>
</evidence>
<dbReference type="STRING" id="1120996.SAMN02746066_01711"/>
<dbReference type="PRINTS" id="PR00315">
    <property type="entry name" value="ELONGATNFCT"/>
</dbReference>
<dbReference type="GO" id="GO:0005525">
    <property type="term" value="F:GTP binding"/>
    <property type="evidence" value="ECO:0007669"/>
    <property type="project" value="UniProtKB-KW"/>
</dbReference>
<dbReference type="InterPro" id="IPR027417">
    <property type="entry name" value="P-loop_NTPase"/>
</dbReference>
<dbReference type="InterPro" id="IPR054696">
    <property type="entry name" value="GTP-eEF1A_C"/>
</dbReference>
<dbReference type="Gene3D" id="3.40.50.300">
    <property type="entry name" value="P-loop containing nucleotide triphosphate hydrolases"/>
    <property type="match status" value="1"/>
</dbReference>
<dbReference type="InterPro" id="IPR005225">
    <property type="entry name" value="Small_GTP-bd"/>
</dbReference>
<feature type="domain" description="Tr-type G" evidence="3">
    <location>
        <begin position="1"/>
        <end position="212"/>
    </location>
</feature>
<accession>A0A1M7I7W7</accession>
<dbReference type="PANTHER" id="PTHR23115">
    <property type="entry name" value="TRANSLATION FACTOR"/>
    <property type="match status" value="1"/>
</dbReference>
<keyword evidence="5" id="KW-1185">Reference proteome</keyword>
<evidence type="ECO:0000313" key="5">
    <source>
        <dbReference type="Proteomes" id="UP000184038"/>
    </source>
</evidence>
<dbReference type="InterPro" id="IPR050100">
    <property type="entry name" value="TRAFAC_GTPase_members"/>
</dbReference>
<dbReference type="InterPro" id="IPR004161">
    <property type="entry name" value="EFTu-like_2"/>
</dbReference>
<dbReference type="Pfam" id="PF00009">
    <property type="entry name" value="GTP_EFTU"/>
    <property type="match status" value="1"/>
</dbReference>
<protein>
    <submittedName>
        <fullName evidence="4">Bifunctional enzyme CysN/CysC</fullName>
    </submittedName>
</protein>
<name>A0A1M7I7W7_9FIRM</name>
<dbReference type="SUPFAM" id="SSF52540">
    <property type="entry name" value="P-loop containing nucleoside triphosphate hydrolases"/>
    <property type="match status" value="1"/>
</dbReference>
<dbReference type="RefSeq" id="WP_073286028.1">
    <property type="nucleotide sequence ID" value="NZ_FRCP01000009.1"/>
</dbReference>
<keyword evidence="1" id="KW-0547">Nucleotide-binding</keyword>
<dbReference type="Pfam" id="PF22594">
    <property type="entry name" value="GTP-eEF1A_C"/>
    <property type="match status" value="1"/>
</dbReference>
<proteinExistence type="predicted"/>
<dbReference type="AlphaFoldDB" id="A0A1M7I7W7"/>
<dbReference type="EMBL" id="FRCP01000009">
    <property type="protein sequence ID" value="SHM36709.1"/>
    <property type="molecule type" value="Genomic_DNA"/>
</dbReference>
<evidence type="ECO:0000256" key="2">
    <source>
        <dbReference type="ARBA" id="ARBA00023134"/>
    </source>
</evidence>
<dbReference type="SUPFAM" id="SSF50465">
    <property type="entry name" value="EF-Tu/eEF-1alpha/eIF2-gamma C-terminal domain"/>
    <property type="match status" value="1"/>
</dbReference>
<evidence type="ECO:0000259" key="3">
    <source>
        <dbReference type="PROSITE" id="PS51722"/>
    </source>
</evidence>
<dbReference type="InterPro" id="IPR009000">
    <property type="entry name" value="Transl_B-barrel_sf"/>
</dbReference>
<evidence type="ECO:0000256" key="1">
    <source>
        <dbReference type="ARBA" id="ARBA00022741"/>
    </source>
</evidence>
<dbReference type="NCBIfam" id="TIGR00231">
    <property type="entry name" value="small_GTP"/>
    <property type="match status" value="1"/>
</dbReference>
<sequence>MEKLKIVIVGHVDHGKSSLIGRLLYDTKSISEDKLTEVKANCKSGHLDFAYFLDHLQEEREQKITIESTQTFFKTLKREYVIIDAPGHVEFVRNMITGASKADTAVLIVDVEEGCQEQTRRHAFILSMLGFHNIILLINKMDVVDYQQERFEETVKECVQFLGRTRINVLHCIPISAIFGDNVAFASQTMTWYKGKTLLQALDQLTLGEKDKKELCYPVQDVYYVNDQRMAVGMIESGVMKVGDEVMIMPDMHKASIRTIEKYKESLTEAHTKESVGITTDTPVYLEKGNILIHTDSRLLPEKKYKANVFWIAKDPLTIETKLQLQCVTQSTLCKVTSIFNKINTSTLEAITNDDECIRSLEMCEVEIQTKKQLVMCSVEEIESLGRFVLICNNNICGYGIIS</sequence>
<keyword evidence="2" id="KW-0342">GTP-binding</keyword>
<dbReference type="Pfam" id="PF03144">
    <property type="entry name" value="GTP_EFTU_D2"/>
    <property type="match status" value="1"/>
</dbReference>
<dbReference type="Proteomes" id="UP000184038">
    <property type="component" value="Unassembled WGS sequence"/>
</dbReference>
<organism evidence="4 5">
    <name type="scientific">Anaerosporobacter mobilis DSM 15930</name>
    <dbReference type="NCBI Taxonomy" id="1120996"/>
    <lineage>
        <taxon>Bacteria</taxon>
        <taxon>Bacillati</taxon>
        <taxon>Bacillota</taxon>
        <taxon>Clostridia</taxon>
        <taxon>Lachnospirales</taxon>
        <taxon>Lachnospiraceae</taxon>
        <taxon>Anaerosporobacter</taxon>
    </lineage>
</organism>
<dbReference type="PROSITE" id="PS51722">
    <property type="entry name" value="G_TR_2"/>
    <property type="match status" value="1"/>
</dbReference>
<dbReference type="GO" id="GO:0003924">
    <property type="term" value="F:GTPase activity"/>
    <property type="evidence" value="ECO:0007669"/>
    <property type="project" value="InterPro"/>
</dbReference>
<dbReference type="OrthoDB" id="9804504at2"/>
<dbReference type="InterPro" id="IPR000795">
    <property type="entry name" value="T_Tr_GTP-bd_dom"/>
</dbReference>
<dbReference type="Gene3D" id="2.40.30.10">
    <property type="entry name" value="Translation factors"/>
    <property type="match status" value="2"/>
</dbReference>
<dbReference type="SUPFAM" id="SSF50447">
    <property type="entry name" value="Translation proteins"/>
    <property type="match status" value="1"/>
</dbReference>
<gene>
    <name evidence="4" type="ORF">SAMN02746066_01711</name>
</gene>
<dbReference type="InterPro" id="IPR009001">
    <property type="entry name" value="Transl_elong_EF1A/Init_IF2_C"/>
</dbReference>
<reference evidence="4 5" key="1">
    <citation type="submission" date="2016-11" db="EMBL/GenBank/DDBJ databases">
        <authorList>
            <person name="Jaros S."/>
            <person name="Januszkiewicz K."/>
            <person name="Wedrychowicz H."/>
        </authorList>
    </citation>
    <scope>NUCLEOTIDE SEQUENCE [LARGE SCALE GENOMIC DNA]</scope>
    <source>
        <strain evidence="4 5">DSM 15930</strain>
    </source>
</reference>